<feature type="transmembrane region" description="Helical" evidence="10">
    <location>
        <begin position="60"/>
        <end position="89"/>
    </location>
</feature>
<feature type="transmembrane region" description="Helical" evidence="10">
    <location>
        <begin position="138"/>
        <end position="158"/>
    </location>
</feature>
<dbReference type="HOGENOM" id="CLU_016047_3_0_9"/>
<organism evidence="12 13">
    <name type="scientific">Staphylococcus epidermidis (strain ATCC 12228 / FDA PCI 1200)</name>
    <dbReference type="NCBI Taxonomy" id="176280"/>
    <lineage>
        <taxon>Bacteria</taxon>
        <taxon>Bacillati</taxon>
        <taxon>Bacillota</taxon>
        <taxon>Bacilli</taxon>
        <taxon>Bacillales</taxon>
        <taxon>Staphylococcaceae</taxon>
        <taxon>Staphylococcus</taxon>
    </lineage>
</organism>
<dbReference type="InterPro" id="IPR000515">
    <property type="entry name" value="MetI-like"/>
</dbReference>
<evidence type="ECO:0000256" key="4">
    <source>
        <dbReference type="ARBA" id="ARBA00022475"/>
    </source>
</evidence>
<dbReference type="SUPFAM" id="SSF161098">
    <property type="entry name" value="MetI-like"/>
    <property type="match status" value="1"/>
</dbReference>
<comment type="similarity">
    <text evidence="2">Belongs to the binding-protein-dependent transport system permease family. CysTW subfamily.</text>
</comment>
<keyword evidence="9 10" id="KW-0472">Membrane</keyword>
<reference evidence="12 13" key="1">
    <citation type="journal article" date="2003" name="Mol. Microbiol.">
        <title>Genome-based analysis of virulence genes in a non-biofilm-forming Staphylococcus epidermidis strain (ATCC 12228).</title>
        <authorList>
            <person name="Zhang Y.Q."/>
            <person name="Ren S.X."/>
            <person name="Li H.L."/>
            <person name="Wang Y.X."/>
            <person name="Fu G."/>
            <person name="Yang J."/>
            <person name="Qin Z.Q."/>
            <person name="Miao Y.G."/>
            <person name="Wang W.Y."/>
            <person name="Chen R.S."/>
            <person name="Shen Y."/>
            <person name="Chen Z."/>
            <person name="Yuan Z.H."/>
            <person name="Zhao G.P."/>
            <person name="Qu D."/>
            <person name="Danchin A."/>
            <person name="Wen Y.M."/>
        </authorList>
    </citation>
    <scope>NUCLEOTIDE SEQUENCE [LARGE SCALE GENOMIC DNA]</scope>
    <source>
        <strain evidence="13">ATCC 12228 / FDA PCI 1200</strain>
    </source>
</reference>
<dbReference type="KEGG" id="sep:SE_0799"/>
<dbReference type="Pfam" id="PF00528">
    <property type="entry name" value="BPD_transp_1"/>
    <property type="match status" value="1"/>
</dbReference>
<dbReference type="PANTHER" id="PTHR43848:SF2">
    <property type="entry name" value="PUTRESCINE TRANSPORT SYSTEM PERMEASE PROTEIN POTI"/>
    <property type="match status" value="1"/>
</dbReference>
<dbReference type="PROSITE" id="PS50928">
    <property type="entry name" value="ABC_TM1"/>
    <property type="match status" value="1"/>
</dbReference>
<evidence type="ECO:0000256" key="8">
    <source>
        <dbReference type="ARBA" id="ARBA00023112"/>
    </source>
</evidence>
<dbReference type="InterPro" id="IPR035906">
    <property type="entry name" value="MetI-like_sf"/>
</dbReference>
<evidence type="ECO:0000256" key="10">
    <source>
        <dbReference type="RuleBase" id="RU363032"/>
    </source>
</evidence>
<dbReference type="PANTHER" id="PTHR43848">
    <property type="entry name" value="PUTRESCINE TRANSPORT SYSTEM PERMEASE PROTEIN POTI"/>
    <property type="match status" value="1"/>
</dbReference>
<dbReference type="PATRIC" id="fig|176280.10.peg.772"/>
<dbReference type="GO" id="GO:0055085">
    <property type="term" value="P:transmembrane transport"/>
    <property type="evidence" value="ECO:0007669"/>
    <property type="project" value="InterPro"/>
</dbReference>
<dbReference type="GO" id="GO:0015675">
    <property type="term" value="P:nickel cation transport"/>
    <property type="evidence" value="ECO:0007669"/>
    <property type="project" value="UniProtKB-KW"/>
</dbReference>
<dbReference type="GO" id="GO:0005886">
    <property type="term" value="C:plasma membrane"/>
    <property type="evidence" value="ECO:0007669"/>
    <property type="project" value="UniProtKB-SubCell"/>
</dbReference>
<evidence type="ECO:0000256" key="1">
    <source>
        <dbReference type="ARBA" id="ARBA00004651"/>
    </source>
</evidence>
<keyword evidence="6 10" id="KW-0812">Transmembrane</keyword>
<feature type="transmembrane region" description="Helical" evidence="10">
    <location>
        <begin position="12"/>
        <end position="31"/>
    </location>
</feature>
<proteinExistence type="inferred from homology"/>
<sequence>MISVKWYGKLYIALLISVLYIPIFFLMIYSFNSAGNMSHFEHFTLEHYHSLFHNDRLMSVIFNTVAVALLSASIATVLGTFGAIALYYLRNKRFKVTLLTMNNVLMVSSDVVIGASFLIMFTAIGHFTGLGLGFSTVLASHIAFCIPIVVIIVLPQLYEMNDNMLNAARDLGANESQLLTSIIIPNIMPSIIGGFFMALTYSLDDFTVSFFVTGNGFSVLSVEVYAMARKGISMEINAISTIIFIAIMFGVFGYYFIQHIVNRQKKMKRGVNE</sequence>
<name>A0A0H2VFP9_STAES</name>
<dbReference type="eggNOG" id="COG1177">
    <property type="taxonomic scope" value="Bacteria"/>
</dbReference>
<evidence type="ECO:0000256" key="5">
    <source>
        <dbReference type="ARBA" id="ARBA00022596"/>
    </source>
</evidence>
<gene>
    <name evidence="12" type="ordered locus">SE_0799</name>
</gene>
<evidence type="ECO:0000256" key="9">
    <source>
        <dbReference type="ARBA" id="ARBA00023136"/>
    </source>
</evidence>
<feature type="transmembrane region" description="Helical" evidence="10">
    <location>
        <begin position="238"/>
        <end position="257"/>
    </location>
</feature>
<dbReference type="InterPro" id="IPR051789">
    <property type="entry name" value="Bact_Polyamine_Transport"/>
</dbReference>
<dbReference type="Proteomes" id="UP000001411">
    <property type="component" value="Chromosome"/>
</dbReference>
<protein>
    <submittedName>
        <fullName evidence="12">PotC protein</fullName>
    </submittedName>
</protein>
<keyword evidence="8" id="KW-0921">Nickel transport</keyword>
<comment type="subcellular location">
    <subcellularLocation>
        <location evidence="1 10">Cell membrane</location>
        <topology evidence="1 10">Multi-pass membrane protein</topology>
    </subcellularLocation>
</comment>
<evidence type="ECO:0000313" key="13">
    <source>
        <dbReference type="Proteomes" id="UP000001411"/>
    </source>
</evidence>
<dbReference type="EMBL" id="AE015929">
    <property type="protein sequence ID" value="AAO04396.1"/>
    <property type="molecule type" value="Genomic_DNA"/>
</dbReference>
<dbReference type="AlphaFoldDB" id="A0A0H2VFP9"/>
<keyword evidence="7 10" id="KW-1133">Transmembrane helix</keyword>
<evidence type="ECO:0000259" key="11">
    <source>
        <dbReference type="PROSITE" id="PS50928"/>
    </source>
</evidence>
<keyword evidence="5" id="KW-0533">Nickel</keyword>
<evidence type="ECO:0000313" key="12">
    <source>
        <dbReference type="EMBL" id="AAO04396.1"/>
    </source>
</evidence>
<dbReference type="OrthoDB" id="9782004at2"/>
<keyword evidence="4" id="KW-1003">Cell membrane</keyword>
<accession>A0A0H2VFP9</accession>
<feature type="transmembrane region" description="Helical" evidence="10">
    <location>
        <begin position="178"/>
        <end position="200"/>
    </location>
</feature>
<dbReference type="Gene3D" id="1.10.3720.10">
    <property type="entry name" value="MetI-like"/>
    <property type="match status" value="1"/>
</dbReference>
<evidence type="ECO:0000256" key="6">
    <source>
        <dbReference type="ARBA" id="ARBA00022692"/>
    </source>
</evidence>
<feature type="transmembrane region" description="Helical" evidence="10">
    <location>
        <begin position="110"/>
        <end position="132"/>
    </location>
</feature>
<keyword evidence="8" id="KW-0406">Ion transport</keyword>
<evidence type="ECO:0000256" key="3">
    <source>
        <dbReference type="ARBA" id="ARBA00022448"/>
    </source>
</evidence>
<dbReference type="CDD" id="cd06261">
    <property type="entry name" value="TM_PBP2"/>
    <property type="match status" value="1"/>
</dbReference>
<feature type="domain" description="ABC transmembrane type-1" evidence="11">
    <location>
        <begin position="61"/>
        <end position="255"/>
    </location>
</feature>
<keyword evidence="3 10" id="KW-0813">Transport</keyword>
<evidence type="ECO:0000256" key="7">
    <source>
        <dbReference type="ARBA" id="ARBA00022989"/>
    </source>
</evidence>
<evidence type="ECO:0000256" key="2">
    <source>
        <dbReference type="ARBA" id="ARBA00007069"/>
    </source>
</evidence>